<dbReference type="Pfam" id="PF13462">
    <property type="entry name" value="Thioredoxin_4"/>
    <property type="match status" value="1"/>
</dbReference>
<comment type="similarity">
    <text evidence="1">Belongs to the thioredoxin family. DsbA subfamily.</text>
</comment>
<dbReference type="GO" id="GO:0016491">
    <property type="term" value="F:oxidoreductase activity"/>
    <property type="evidence" value="ECO:0007669"/>
    <property type="project" value="UniProtKB-KW"/>
</dbReference>
<name>A0A7Z0EIJ7_9ACTN</name>
<feature type="compositionally biased region" description="Low complexity" evidence="6">
    <location>
        <begin position="31"/>
        <end position="46"/>
    </location>
</feature>
<sequence>MSKNLGITLGLIMVAVIGAGLLMAVNGRDSTTGPQAAPTAPTGQAPTTPPATPTAPAELLVREDSRYLDQVEESPVTVVEFLDFECEACRAQFPVMEQIREDYDGRINMVIRYFPLPGHTSSEPAAAAVEAAAQQGALEEMYARMYETQAEWGESREPRTDVFVGFAEDLDLDMDEFVATMESAETQERVASDFEDGVALGVQGTPTIFVNGRVAPSMPTYEVLSSMIDAELEE</sequence>
<keyword evidence="8" id="KW-0413">Isomerase</keyword>
<evidence type="ECO:0000313" key="8">
    <source>
        <dbReference type="EMBL" id="NYJ32607.1"/>
    </source>
</evidence>
<keyword evidence="3" id="KW-0560">Oxidoreductase</keyword>
<evidence type="ECO:0000259" key="7">
    <source>
        <dbReference type="PROSITE" id="PS51352"/>
    </source>
</evidence>
<dbReference type="RefSeq" id="WP_179820500.1">
    <property type="nucleotide sequence ID" value="NZ_JACCFS010000001.1"/>
</dbReference>
<protein>
    <submittedName>
        <fullName evidence="8">Protein-disulfide isomerase</fullName>
    </submittedName>
</protein>
<dbReference type="EMBL" id="JACCFS010000001">
    <property type="protein sequence ID" value="NYJ32607.1"/>
    <property type="molecule type" value="Genomic_DNA"/>
</dbReference>
<dbReference type="PROSITE" id="PS51352">
    <property type="entry name" value="THIOREDOXIN_2"/>
    <property type="match status" value="1"/>
</dbReference>
<keyword evidence="9" id="KW-1185">Reference proteome</keyword>
<dbReference type="PANTHER" id="PTHR13887">
    <property type="entry name" value="GLUTATHIONE S-TRANSFERASE KAPPA"/>
    <property type="match status" value="1"/>
</dbReference>
<keyword evidence="4" id="KW-1015">Disulfide bond</keyword>
<feature type="region of interest" description="Disordered" evidence="6">
    <location>
        <begin position="30"/>
        <end position="55"/>
    </location>
</feature>
<dbReference type="InterPro" id="IPR036249">
    <property type="entry name" value="Thioredoxin-like_sf"/>
</dbReference>
<dbReference type="PANTHER" id="PTHR13887:SF14">
    <property type="entry name" value="DISULFIDE BOND FORMATION PROTEIN D"/>
    <property type="match status" value="1"/>
</dbReference>
<evidence type="ECO:0000256" key="4">
    <source>
        <dbReference type="ARBA" id="ARBA00023157"/>
    </source>
</evidence>
<organism evidence="8 9">
    <name type="scientific">Nocardiopsis aegyptia</name>
    <dbReference type="NCBI Taxonomy" id="220378"/>
    <lineage>
        <taxon>Bacteria</taxon>
        <taxon>Bacillati</taxon>
        <taxon>Actinomycetota</taxon>
        <taxon>Actinomycetes</taxon>
        <taxon>Streptosporangiales</taxon>
        <taxon>Nocardiopsidaceae</taxon>
        <taxon>Nocardiopsis</taxon>
    </lineage>
</organism>
<feature type="domain" description="Thioredoxin" evidence="7">
    <location>
        <begin position="49"/>
        <end position="233"/>
    </location>
</feature>
<dbReference type="Gene3D" id="3.40.30.10">
    <property type="entry name" value="Glutaredoxin"/>
    <property type="match status" value="1"/>
</dbReference>
<proteinExistence type="inferred from homology"/>
<evidence type="ECO:0000256" key="6">
    <source>
        <dbReference type="SAM" id="MobiDB-lite"/>
    </source>
</evidence>
<dbReference type="Proteomes" id="UP000572051">
    <property type="component" value="Unassembled WGS sequence"/>
</dbReference>
<gene>
    <name evidence="8" type="ORF">HNR10_000488</name>
</gene>
<accession>A0A7Z0EIJ7</accession>
<dbReference type="InterPro" id="IPR013766">
    <property type="entry name" value="Thioredoxin_domain"/>
</dbReference>
<dbReference type="GO" id="GO:0016853">
    <property type="term" value="F:isomerase activity"/>
    <property type="evidence" value="ECO:0007669"/>
    <property type="project" value="UniProtKB-KW"/>
</dbReference>
<evidence type="ECO:0000256" key="5">
    <source>
        <dbReference type="ARBA" id="ARBA00023284"/>
    </source>
</evidence>
<keyword evidence="2" id="KW-0732">Signal</keyword>
<reference evidence="8 9" key="1">
    <citation type="submission" date="2020-07" db="EMBL/GenBank/DDBJ databases">
        <title>Sequencing the genomes of 1000 actinobacteria strains.</title>
        <authorList>
            <person name="Klenk H.-P."/>
        </authorList>
    </citation>
    <scope>NUCLEOTIDE SEQUENCE [LARGE SCALE GENOMIC DNA]</scope>
    <source>
        <strain evidence="8 9">DSM 44442</strain>
    </source>
</reference>
<evidence type="ECO:0000256" key="2">
    <source>
        <dbReference type="ARBA" id="ARBA00022729"/>
    </source>
</evidence>
<dbReference type="AlphaFoldDB" id="A0A7Z0EIJ7"/>
<dbReference type="SUPFAM" id="SSF52833">
    <property type="entry name" value="Thioredoxin-like"/>
    <property type="match status" value="1"/>
</dbReference>
<keyword evidence="5" id="KW-0676">Redox-active center</keyword>
<comment type="caution">
    <text evidence="8">The sequence shown here is derived from an EMBL/GenBank/DDBJ whole genome shotgun (WGS) entry which is preliminary data.</text>
</comment>
<evidence type="ECO:0000256" key="3">
    <source>
        <dbReference type="ARBA" id="ARBA00023002"/>
    </source>
</evidence>
<evidence type="ECO:0000256" key="1">
    <source>
        <dbReference type="ARBA" id="ARBA00005791"/>
    </source>
</evidence>
<evidence type="ECO:0000313" key="9">
    <source>
        <dbReference type="Proteomes" id="UP000572051"/>
    </source>
</evidence>
<dbReference type="InterPro" id="IPR012336">
    <property type="entry name" value="Thioredoxin-like_fold"/>
</dbReference>